<feature type="region of interest" description="Disordered" evidence="2">
    <location>
        <begin position="245"/>
        <end position="332"/>
    </location>
</feature>
<feature type="non-terminal residue" evidence="4">
    <location>
        <position position="1"/>
    </location>
</feature>
<feature type="region of interest" description="Disordered" evidence="2">
    <location>
        <begin position="1"/>
        <end position="41"/>
    </location>
</feature>
<keyword evidence="5" id="KW-1185">Reference proteome</keyword>
<feature type="compositionally biased region" description="Basic and acidic residues" evidence="2">
    <location>
        <begin position="24"/>
        <end position="41"/>
    </location>
</feature>
<reference evidence="4 5" key="1">
    <citation type="submission" date="2019-12" db="EMBL/GenBank/DDBJ databases">
        <authorList>
            <person name="Alioto T."/>
            <person name="Alioto T."/>
            <person name="Gomez Garrido J."/>
        </authorList>
    </citation>
    <scope>NUCLEOTIDE SEQUENCE [LARGE SCALE GENOMIC DNA]</scope>
</reference>
<sequence length="464" mass="51317">LEVMARGNKTRKLQDMSSQPPAAPDRDASRVEESVHPTYDQRRYGDVAQPDLIADRIATAVASALRNTDKDYSIERATKLGAKVFTGTADPVDAESWMVRIERIFDFMDCPDDRKLRLATFLLEGSAYDWWRSVQSKYVDPSVITWGEFKDDFNEHFYPRSYKTDKQNEFLRLVQTSTVAEYQKKFLELSKYAAALVADEVDKCRRFEYGLKEEIRSVVTASGYENLGKLVEALRVEKILSERHGSQQQMRLGIGSNSQSWAGRSMIRPSRRDRRGGGLGISTSGSFKSRSHGSQGSRSSEGSVQQPGSNRTQTQRSSQRSFTPGQSDSSGVARFPQCQLCGKFHPSECLKGIGVCYHCGQTGHMRRECPVHFQQGSIPHGVSLQSGAGITRQNQNQNILAGKAGATSATQSDAAGSGGTRQKGQAGRPRTQGRVFAVTQHDADELPDVVMGGDKEVGRAYRPV</sequence>
<feature type="domain" description="CCHC-type" evidence="3">
    <location>
        <begin position="356"/>
        <end position="370"/>
    </location>
</feature>
<dbReference type="InterPro" id="IPR005162">
    <property type="entry name" value="Retrotrans_gag_dom"/>
</dbReference>
<evidence type="ECO:0000256" key="1">
    <source>
        <dbReference type="PROSITE-ProRule" id="PRU00047"/>
    </source>
</evidence>
<keyword evidence="1" id="KW-0479">Metal-binding</keyword>
<dbReference type="Gene3D" id="4.10.60.10">
    <property type="entry name" value="Zinc finger, CCHC-type"/>
    <property type="match status" value="1"/>
</dbReference>
<gene>
    <name evidence="4" type="ORF">OLEA9_A003834</name>
</gene>
<evidence type="ECO:0000259" key="3">
    <source>
        <dbReference type="PROSITE" id="PS50158"/>
    </source>
</evidence>
<dbReference type="PANTHER" id="PTHR34482">
    <property type="entry name" value="DNA DAMAGE-INDUCIBLE PROTEIN 1-LIKE"/>
    <property type="match status" value="1"/>
</dbReference>
<feature type="compositionally biased region" description="Polar residues" evidence="2">
    <location>
        <begin position="307"/>
        <end position="330"/>
    </location>
</feature>
<dbReference type="EMBL" id="CACTIH010005928">
    <property type="protein sequence ID" value="CAA3003162.1"/>
    <property type="molecule type" value="Genomic_DNA"/>
</dbReference>
<evidence type="ECO:0000256" key="2">
    <source>
        <dbReference type="SAM" id="MobiDB-lite"/>
    </source>
</evidence>
<organism evidence="4 5">
    <name type="scientific">Olea europaea subsp. europaea</name>
    <dbReference type="NCBI Taxonomy" id="158383"/>
    <lineage>
        <taxon>Eukaryota</taxon>
        <taxon>Viridiplantae</taxon>
        <taxon>Streptophyta</taxon>
        <taxon>Embryophyta</taxon>
        <taxon>Tracheophyta</taxon>
        <taxon>Spermatophyta</taxon>
        <taxon>Magnoliopsida</taxon>
        <taxon>eudicotyledons</taxon>
        <taxon>Gunneridae</taxon>
        <taxon>Pentapetalae</taxon>
        <taxon>asterids</taxon>
        <taxon>lamiids</taxon>
        <taxon>Lamiales</taxon>
        <taxon>Oleaceae</taxon>
        <taxon>Oleeae</taxon>
        <taxon>Olea</taxon>
    </lineage>
</organism>
<dbReference type="GO" id="GO:0008270">
    <property type="term" value="F:zinc ion binding"/>
    <property type="evidence" value="ECO:0007669"/>
    <property type="project" value="UniProtKB-KW"/>
</dbReference>
<keyword evidence="1" id="KW-0863">Zinc-finger</keyword>
<dbReference type="SUPFAM" id="SSF57756">
    <property type="entry name" value="Retrovirus zinc finger-like domains"/>
    <property type="match status" value="1"/>
</dbReference>
<dbReference type="GO" id="GO:0003676">
    <property type="term" value="F:nucleic acid binding"/>
    <property type="evidence" value="ECO:0007669"/>
    <property type="project" value="InterPro"/>
</dbReference>
<name>A0A8S0TDM3_OLEEU</name>
<keyword evidence="1" id="KW-0862">Zinc</keyword>
<proteinExistence type="predicted"/>
<dbReference type="Pfam" id="PF03732">
    <property type="entry name" value="Retrotrans_gag"/>
    <property type="match status" value="1"/>
</dbReference>
<dbReference type="PROSITE" id="PS50158">
    <property type="entry name" value="ZF_CCHC"/>
    <property type="match status" value="1"/>
</dbReference>
<evidence type="ECO:0000313" key="5">
    <source>
        <dbReference type="Proteomes" id="UP000594638"/>
    </source>
</evidence>
<dbReference type="SMART" id="SM00343">
    <property type="entry name" value="ZnF_C2HC"/>
    <property type="match status" value="1"/>
</dbReference>
<protein>
    <submittedName>
        <fullName evidence="4">Uncharacterized protein LOC111369392 isoform X1</fullName>
    </submittedName>
</protein>
<feature type="region of interest" description="Disordered" evidence="2">
    <location>
        <begin position="404"/>
        <end position="433"/>
    </location>
</feature>
<feature type="compositionally biased region" description="Low complexity" evidence="2">
    <location>
        <begin position="292"/>
        <end position="306"/>
    </location>
</feature>
<feature type="compositionally biased region" description="Polar residues" evidence="2">
    <location>
        <begin position="246"/>
        <end position="262"/>
    </location>
</feature>
<comment type="caution">
    <text evidence="4">The sequence shown here is derived from an EMBL/GenBank/DDBJ whole genome shotgun (WGS) entry which is preliminary data.</text>
</comment>
<dbReference type="Proteomes" id="UP000594638">
    <property type="component" value="Unassembled WGS sequence"/>
</dbReference>
<accession>A0A8S0TDM3</accession>
<dbReference type="PANTHER" id="PTHR34482:SF49">
    <property type="entry name" value="RETROTRANSPOSON GAG DOMAIN-CONTAINING PROTEIN"/>
    <property type="match status" value="1"/>
</dbReference>
<dbReference type="InterPro" id="IPR001878">
    <property type="entry name" value="Znf_CCHC"/>
</dbReference>
<dbReference type="AlphaFoldDB" id="A0A8S0TDM3"/>
<dbReference type="InterPro" id="IPR036875">
    <property type="entry name" value="Znf_CCHC_sf"/>
</dbReference>
<dbReference type="Pfam" id="PF00098">
    <property type="entry name" value="zf-CCHC"/>
    <property type="match status" value="1"/>
</dbReference>
<dbReference type="OrthoDB" id="913391at2759"/>
<evidence type="ECO:0000313" key="4">
    <source>
        <dbReference type="EMBL" id="CAA3003162.1"/>
    </source>
</evidence>